<dbReference type="Gene3D" id="1.10.1740.10">
    <property type="match status" value="1"/>
</dbReference>
<dbReference type="RefSeq" id="WP_337317058.1">
    <property type="nucleotide sequence ID" value="NZ_JBBDGN010000001.1"/>
</dbReference>
<dbReference type="Pfam" id="PF08281">
    <property type="entry name" value="Sigma70_r4_2"/>
    <property type="match status" value="1"/>
</dbReference>
<evidence type="ECO:0000256" key="2">
    <source>
        <dbReference type="ARBA" id="ARBA00023015"/>
    </source>
</evidence>
<dbReference type="SUPFAM" id="SSF88946">
    <property type="entry name" value="Sigma2 domain of RNA polymerase sigma factors"/>
    <property type="match status" value="1"/>
</dbReference>
<keyword evidence="8" id="KW-1185">Reference proteome</keyword>
<evidence type="ECO:0000256" key="5">
    <source>
        <dbReference type="ARBA" id="ARBA00023163"/>
    </source>
</evidence>
<comment type="similarity">
    <text evidence="1">Belongs to the sigma-70 factor family. ECF subfamily.</text>
</comment>
<evidence type="ECO:0000256" key="1">
    <source>
        <dbReference type="ARBA" id="ARBA00010641"/>
    </source>
</evidence>
<dbReference type="InterPro" id="IPR036388">
    <property type="entry name" value="WH-like_DNA-bd_sf"/>
</dbReference>
<gene>
    <name evidence="7" type="ORF">WDU93_02575</name>
</gene>
<evidence type="ECO:0000256" key="3">
    <source>
        <dbReference type="ARBA" id="ARBA00023082"/>
    </source>
</evidence>
<dbReference type="EMBL" id="JBBDGN010000001">
    <property type="protein sequence ID" value="MEJ1090565.1"/>
    <property type="molecule type" value="Genomic_DNA"/>
</dbReference>
<keyword evidence="4" id="KW-0238">DNA-binding</keyword>
<protein>
    <submittedName>
        <fullName evidence="7">Sigma-70 family RNA polymerase sigma factor</fullName>
    </submittedName>
</protein>
<dbReference type="CDD" id="cd06171">
    <property type="entry name" value="Sigma70_r4"/>
    <property type="match status" value="1"/>
</dbReference>
<keyword evidence="2" id="KW-0805">Transcription regulation</keyword>
<dbReference type="SUPFAM" id="SSF88659">
    <property type="entry name" value="Sigma3 and sigma4 domains of RNA polymerase sigma factors"/>
    <property type="match status" value="1"/>
</dbReference>
<dbReference type="PANTHER" id="PTHR43133">
    <property type="entry name" value="RNA POLYMERASE ECF-TYPE SIGMA FACTO"/>
    <property type="match status" value="1"/>
</dbReference>
<comment type="caution">
    <text evidence="7">The sequence shown here is derived from an EMBL/GenBank/DDBJ whole genome shotgun (WGS) entry which is preliminary data.</text>
</comment>
<keyword evidence="5" id="KW-0804">Transcription</keyword>
<organism evidence="7 8">
    <name type="scientific">Microbacterium istanbulense</name>
    <dbReference type="NCBI Taxonomy" id="3122049"/>
    <lineage>
        <taxon>Bacteria</taxon>
        <taxon>Bacillati</taxon>
        <taxon>Actinomycetota</taxon>
        <taxon>Actinomycetes</taxon>
        <taxon>Micrococcales</taxon>
        <taxon>Microbacteriaceae</taxon>
        <taxon>Microbacterium</taxon>
    </lineage>
</organism>
<evidence type="ECO:0000313" key="8">
    <source>
        <dbReference type="Proteomes" id="UP001366085"/>
    </source>
</evidence>
<dbReference type="InterPro" id="IPR013324">
    <property type="entry name" value="RNA_pol_sigma_r3/r4-like"/>
</dbReference>
<reference evidence="7 8" key="1">
    <citation type="submission" date="2024-02" db="EMBL/GenBank/DDBJ databases">
        <authorList>
            <person name="Saticioglu I.B."/>
        </authorList>
    </citation>
    <scope>NUCLEOTIDE SEQUENCE [LARGE SCALE GENOMIC DNA]</scope>
    <source>
        <strain evidence="7 8">Mu-43</strain>
    </source>
</reference>
<evidence type="ECO:0000256" key="4">
    <source>
        <dbReference type="ARBA" id="ARBA00023125"/>
    </source>
</evidence>
<dbReference type="NCBIfam" id="TIGR02937">
    <property type="entry name" value="sigma70-ECF"/>
    <property type="match status" value="1"/>
</dbReference>
<accession>A0ABU8LHS7</accession>
<keyword evidence="3" id="KW-0731">Sigma factor</keyword>
<evidence type="ECO:0000313" key="7">
    <source>
        <dbReference type="EMBL" id="MEJ1090565.1"/>
    </source>
</evidence>
<dbReference type="InterPro" id="IPR039425">
    <property type="entry name" value="RNA_pol_sigma-70-like"/>
</dbReference>
<evidence type="ECO:0000259" key="6">
    <source>
        <dbReference type="Pfam" id="PF08281"/>
    </source>
</evidence>
<dbReference type="Gene3D" id="1.10.10.10">
    <property type="entry name" value="Winged helix-like DNA-binding domain superfamily/Winged helix DNA-binding domain"/>
    <property type="match status" value="1"/>
</dbReference>
<dbReference type="InterPro" id="IPR014284">
    <property type="entry name" value="RNA_pol_sigma-70_dom"/>
</dbReference>
<dbReference type="InterPro" id="IPR013325">
    <property type="entry name" value="RNA_pol_sigma_r2"/>
</dbReference>
<feature type="domain" description="RNA polymerase sigma factor 70 region 4 type 2" evidence="6">
    <location>
        <begin position="111"/>
        <end position="163"/>
    </location>
</feature>
<proteinExistence type="inferred from homology"/>
<dbReference type="Proteomes" id="UP001366085">
    <property type="component" value="Unassembled WGS sequence"/>
</dbReference>
<dbReference type="InterPro" id="IPR013249">
    <property type="entry name" value="RNA_pol_sigma70_r4_t2"/>
</dbReference>
<sequence>MADARDRLTRLVGAEAAGLLAYFVRRVPNREDAADLLGETLLALARRPDRIPDDPEGARRWAFGVARTVLRAGRRTFSIRTARDAAAAEQLRDAALLSIREIGGPEDTEQRAVREAVRMLPERDRELLMLVHWEGFSIEEAAALLGMPGSSARTRLARARQSLAARLDVSDRVQAVQT</sequence>
<dbReference type="PANTHER" id="PTHR43133:SF8">
    <property type="entry name" value="RNA POLYMERASE SIGMA FACTOR HI_1459-RELATED"/>
    <property type="match status" value="1"/>
</dbReference>
<name>A0ABU8LHS7_9MICO</name>